<dbReference type="Gene3D" id="3.60.10.10">
    <property type="entry name" value="Endonuclease/exonuclease/phosphatase"/>
    <property type="match status" value="1"/>
</dbReference>
<dbReference type="EnsemblMetazoa" id="ISCW000743-RA">
    <property type="protein sequence ID" value="ISCW000743-PA"/>
    <property type="gene ID" value="ISCW000743"/>
</dbReference>
<reference evidence="3" key="2">
    <citation type="submission" date="2020-05" db="UniProtKB">
        <authorList>
            <consortium name="EnsemblMetazoa"/>
        </authorList>
    </citation>
    <scope>IDENTIFICATION</scope>
    <source>
        <strain evidence="3">wikel</strain>
    </source>
</reference>
<accession>B7P4M1</accession>
<dbReference type="PaxDb" id="6945-B7P4M1"/>
<feature type="non-terminal residue" evidence="2">
    <location>
        <position position="84"/>
    </location>
</feature>
<dbReference type="AlphaFoldDB" id="B7P4M1"/>
<dbReference type="GO" id="GO:0003824">
    <property type="term" value="F:catalytic activity"/>
    <property type="evidence" value="ECO:0007669"/>
    <property type="project" value="InterPro"/>
</dbReference>
<evidence type="ECO:0000313" key="4">
    <source>
        <dbReference type="Proteomes" id="UP000001555"/>
    </source>
</evidence>
<evidence type="ECO:0000313" key="2">
    <source>
        <dbReference type="EMBL" id="EEC01543.1"/>
    </source>
</evidence>
<evidence type="ECO:0000313" key="3">
    <source>
        <dbReference type="EnsemblMetazoa" id="ISCW000743-PA"/>
    </source>
</evidence>
<reference evidence="2 4" key="1">
    <citation type="submission" date="2008-03" db="EMBL/GenBank/DDBJ databases">
        <title>Annotation of Ixodes scapularis.</title>
        <authorList>
            <consortium name="Ixodes scapularis Genome Project Consortium"/>
            <person name="Caler E."/>
            <person name="Hannick L.I."/>
            <person name="Bidwell S."/>
            <person name="Joardar V."/>
            <person name="Thiagarajan M."/>
            <person name="Amedeo P."/>
            <person name="Galinsky K.J."/>
            <person name="Schobel S."/>
            <person name="Inman J."/>
            <person name="Hostetler J."/>
            <person name="Miller J."/>
            <person name="Hammond M."/>
            <person name="Megy K."/>
            <person name="Lawson D."/>
            <person name="Kodira C."/>
            <person name="Sutton G."/>
            <person name="Meyer J."/>
            <person name="Hill C.A."/>
            <person name="Birren B."/>
            <person name="Nene V."/>
            <person name="Collins F."/>
            <person name="Alarcon-Chaidez F."/>
            <person name="Wikel S."/>
            <person name="Strausberg R."/>
        </authorList>
    </citation>
    <scope>NUCLEOTIDE SEQUENCE [LARGE SCALE GENOMIC DNA]</scope>
    <source>
        <strain evidence="4">Wikel</strain>
        <strain evidence="2">Wikel colony</strain>
    </source>
</reference>
<dbReference type="VEuPathDB" id="VectorBase:ISCW000743"/>
<gene>
    <name evidence="2" type="ORF">IscW_ISCW000743</name>
</gene>
<dbReference type="InterPro" id="IPR036691">
    <property type="entry name" value="Endo/exonu/phosph_ase_sf"/>
</dbReference>
<keyword evidence="4" id="KW-1185">Reference proteome</keyword>
<dbReference type="EMBL" id="DS636261">
    <property type="protein sequence ID" value="EEC01543.1"/>
    <property type="molecule type" value="Genomic_DNA"/>
</dbReference>
<proteinExistence type="predicted"/>
<dbReference type="InterPro" id="IPR005135">
    <property type="entry name" value="Endo/exonuclease/phosphatase"/>
</dbReference>
<protein>
    <recommendedName>
        <fullName evidence="1">Endonuclease/exonuclease/phosphatase domain-containing protein</fullName>
    </recommendedName>
</protein>
<organism>
    <name type="scientific">Ixodes scapularis</name>
    <name type="common">Black-legged tick</name>
    <name type="synonym">Deer tick</name>
    <dbReference type="NCBI Taxonomy" id="6945"/>
    <lineage>
        <taxon>Eukaryota</taxon>
        <taxon>Metazoa</taxon>
        <taxon>Ecdysozoa</taxon>
        <taxon>Arthropoda</taxon>
        <taxon>Chelicerata</taxon>
        <taxon>Arachnida</taxon>
        <taxon>Acari</taxon>
        <taxon>Parasitiformes</taxon>
        <taxon>Ixodida</taxon>
        <taxon>Ixodoidea</taxon>
        <taxon>Ixodidae</taxon>
        <taxon>Ixodinae</taxon>
        <taxon>Ixodes</taxon>
    </lineage>
</organism>
<name>B7P4M1_IXOSC</name>
<dbReference type="HOGENOM" id="CLU_2596935_0_0_1"/>
<sequence length="84" mass="9255">SSRGQPIICGDFNVDNESWGGTRTDSRERQLEDTAAALQLRALNDGSKKFCRRGTNANTIDLTWVSSEVVALWTTQPDTGESDH</sequence>
<dbReference type="EMBL" id="ABJB010706051">
    <property type="status" value="NOT_ANNOTATED_CDS"/>
    <property type="molecule type" value="Genomic_DNA"/>
</dbReference>
<evidence type="ECO:0000259" key="1">
    <source>
        <dbReference type="Pfam" id="PF14529"/>
    </source>
</evidence>
<feature type="non-terminal residue" evidence="2">
    <location>
        <position position="1"/>
    </location>
</feature>
<dbReference type="InParanoid" id="B7P4M1"/>
<dbReference type="SUPFAM" id="SSF56219">
    <property type="entry name" value="DNase I-like"/>
    <property type="match status" value="1"/>
</dbReference>
<dbReference type="Proteomes" id="UP000001555">
    <property type="component" value="Unassembled WGS sequence"/>
</dbReference>
<dbReference type="Pfam" id="PF14529">
    <property type="entry name" value="Exo_endo_phos_2"/>
    <property type="match status" value="1"/>
</dbReference>
<feature type="domain" description="Endonuclease/exonuclease/phosphatase" evidence="1">
    <location>
        <begin position="5"/>
        <end position="84"/>
    </location>
</feature>